<dbReference type="GO" id="GO:0016020">
    <property type="term" value="C:membrane"/>
    <property type="evidence" value="ECO:0007669"/>
    <property type="project" value="UniProtKB-SubCell"/>
</dbReference>
<evidence type="ECO:0000256" key="4">
    <source>
        <dbReference type="ARBA" id="ARBA00022553"/>
    </source>
</evidence>
<evidence type="ECO:0000313" key="14">
    <source>
        <dbReference type="EMBL" id="QTA81579.1"/>
    </source>
</evidence>
<feature type="domain" description="HAMP" evidence="13">
    <location>
        <begin position="100"/>
        <end position="152"/>
    </location>
</feature>
<dbReference type="SMART" id="SM00388">
    <property type="entry name" value="HisKA"/>
    <property type="match status" value="1"/>
</dbReference>
<dbReference type="Pfam" id="PF13185">
    <property type="entry name" value="GAF_2"/>
    <property type="match status" value="1"/>
</dbReference>
<dbReference type="RefSeq" id="WP_207687600.1">
    <property type="nucleotide sequence ID" value="NZ_CP061799.1"/>
</dbReference>
<evidence type="ECO:0000256" key="10">
    <source>
        <dbReference type="SAM" id="Phobius"/>
    </source>
</evidence>
<dbReference type="PANTHER" id="PTHR45339">
    <property type="entry name" value="HYBRID SIGNAL TRANSDUCTION HISTIDINE KINASE J"/>
    <property type="match status" value="1"/>
</dbReference>
<feature type="modified residue" description="4-aspartylphosphate" evidence="8">
    <location>
        <position position="1001"/>
    </location>
</feature>
<gene>
    <name evidence="14" type="ORF">dnl_39170</name>
</gene>
<dbReference type="InterPro" id="IPR003018">
    <property type="entry name" value="GAF"/>
</dbReference>
<feature type="transmembrane region" description="Helical" evidence="10">
    <location>
        <begin position="76"/>
        <end position="103"/>
    </location>
</feature>
<evidence type="ECO:0000256" key="9">
    <source>
        <dbReference type="SAM" id="Coils"/>
    </source>
</evidence>
<dbReference type="FunFam" id="3.30.565.10:FF:000010">
    <property type="entry name" value="Sensor histidine kinase RcsC"/>
    <property type="match status" value="1"/>
</dbReference>
<dbReference type="Pfam" id="PF00072">
    <property type="entry name" value="Response_reg"/>
    <property type="match status" value="3"/>
</dbReference>
<feature type="domain" description="Response regulatory" evidence="12">
    <location>
        <begin position="1098"/>
        <end position="1215"/>
    </location>
</feature>
<dbReference type="Proteomes" id="UP000663720">
    <property type="component" value="Chromosome"/>
</dbReference>
<dbReference type="CDD" id="cd00130">
    <property type="entry name" value="PAS"/>
    <property type="match status" value="1"/>
</dbReference>
<dbReference type="InterPro" id="IPR003660">
    <property type="entry name" value="HAMP_dom"/>
</dbReference>
<evidence type="ECO:0000256" key="6">
    <source>
        <dbReference type="ARBA" id="ARBA00022777"/>
    </source>
</evidence>
<sequence length="1216" mass="137660">MNRLNLRNKILIPITLLVIIAFSLIITMYISHFTEVLKKNADILAQQTALLDINKEQSELISKKINQIISEESMNLTIWSAGIGLFFILILMSLIFVISGVIVKPLYKLVTVSLSLSNGHFDTRINLDSSDEFGIAARYIDKAFDIVIEKMFWYERILDGIPFPVSVTDMDMKWTFINRKAELILKKNRKALIGKKCSQWNKDICNTENCGINLLSRGITESSFIRNETKKHFRVETAWLSDKKGEKIGHIEVVRDITKAAELRKKTEDRNWIQTGETQLNHLIHGEHDIPVLGKNIITFICKYVNAFTGTFYIMDHENSVLQLKASYAFTNRKNIACEFKPGQGIVGQAALEQETIIITNIPDDYITIDSALGYSAPKNIIVIPFIFRSRVQGVIELGAFHEFTELEKEFLDKAVRYIGVVINTAVAGAEMKELLIKTQNQTEELQVQQEELRQSNEELEEQTRALKKSEAKLQAQQEELRVINEELEERTKDLEKQHKFIQQKNHDLEKAQDEIQQKARALESASKYKSEFMANMSHELRTPLNSILILSQLLSNNKEQTLTEKQVEFAETIYSSGADLLSLINEILDLSKVEAGKLDIVLEEMNLKELIEDVRRTFGQIAAQKDIALNVNIDSSLPDFIQTDTKRVWQIMKNLLSNAFKFTEKGEVNLNIFKPDQDIVSANKNLNAQNSIGFAVSDTGIGIHESKQSLIFEAFQQADGTTSRKYGGTGLGLSISKELAGALGGEIQIESRPGKGSKFTLYLPLQYLPGKQPDTLSESFTPSAPKLEKSEQFEQKEIKIEKTAISGIEINNITLVKDDRRRICQEDKTLLIIEDDPKFCKILLGLAHEKGFKVLVAEDGETGLHFADFYKPSGIILDIALPGIDGWKVMERLKENPETRHIPVHFISVTDKPLDALKMGAVGFLTKPVSIEMLENAFKKIESIVSRPVKKLLIIEDDEVQKRSMLELISDGDVIITAVSSGKEAYKHLNNEMFDCIILDLGLEDMSGFDLLSKIRKNRHMSLIPVIIYTGKELSMEEENKLKKYADSIIIKGARSPERLLDETTLFLHKVKSSLSIEKQKMLSVNQDIDEVLKDKKILVVDDDMRNVFALASVLEEKGVIIVEGRNGREALEKLEQQPDIDLVIMDIMMPEMDGYKSIKKIREQKRFQKIPVIALTAKAMKGDKSKCVEAGANDYLAKPVETGKLLSLLRVWLY</sequence>
<dbReference type="InterPro" id="IPR036890">
    <property type="entry name" value="HATPase_C_sf"/>
</dbReference>
<proteinExistence type="predicted"/>
<keyword evidence="7" id="KW-0902">Two-component regulatory system</keyword>
<keyword evidence="15" id="KW-1185">Reference proteome</keyword>
<feature type="transmembrane region" description="Helical" evidence="10">
    <location>
        <begin position="12"/>
        <end position="30"/>
    </location>
</feature>
<comment type="subcellular location">
    <subcellularLocation>
        <location evidence="2">Membrane</location>
    </subcellularLocation>
</comment>
<evidence type="ECO:0000259" key="12">
    <source>
        <dbReference type="PROSITE" id="PS50110"/>
    </source>
</evidence>
<evidence type="ECO:0000256" key="2">
    <source>
        <dbReference type="ARBA" id="ARBA00004370"/>
    </source>
</evidence>
<dbReference type="AlphaFoldDB" id="A0A975BAC2"/>
<dbReference type="SUPFAM" id="SSF55781">
    <property type="entry name" value="GAF domain-like"/>
    <property type="match status" value="1"/>
</dbReference>
<protein>
    <recommendedName>
        <fullName evidence="3">histidine kinase</fullName>
        <ecNumber evidence="3">2.7.13.3</ecNumber>
    </recommendedName>
</protein>
<dbReference type="InterPro" id="IPR003594">
    <property type="entry name" value="HATPase_dom"/>
</dbReference>
<keyword evidence="10" id="KW-1133">Transmembrane helix</keyword>
<evidence type="ECO:0000256" key="8">
    <source>
        <dbReference type="PROSITE-ProRule" id="PRU00169"/>
    </source>
</evidence>
<feature type="domain" description="Histidine kinase" evidence="11">
    <location>
        <begin position="536"/>
        <end position="768"/>
    </location>
</feature>
<dbReference type="EC" id="2.7.13.3" evidence="3"/>
<dbReference type="CDD" id="cd00156">
    <property type="entry name" value="REC"/>
    <property type="match status" value="1"/>
</dbReference>
<dbReference type="InterPro" id="IPR001789">
    <property type="entry name" value="Sig_transdc_resp-reg_receiver"/>
</dbReference>
<dbReference type="CDD" id="cd16922">
    <property type="entry name" value="HATPase_EvgS-ArcB-TorS-like"/>
    <property type="match status" value="1"/>
</dbReference>
<dbReference type="SUPFAM" id="SSF55785">
    <property type="entry name" value="PYP-like sensor domain (PAS domain)"/>
    <property type="match status" value="1"/>
</dbReference>
<keyword evidence="10" id="KW-0472">Membrane</keyword>
<evidence type="ECO:0000313" key="15">
    <source>
        <dbReference type="Proteomes" id="UP000663720"/>
    </source>
</evidence>
<dbReference type="PANTHER" id="PTHR45339:SF1">
    <property type="entry name" value="HYBRID SIGNAL TRANSDUCTION HISTIDINE KINASE J"/>
    <property type="match status" value="1"/>
</dbReference>
<dbReference type="CDD" id="cd00082">
    <property type="entry name" value="HisKA"/>
    <property type="match status" value="1"/>
</dbReference>
<dbReference type="KEGG" id="dli:dnl_39170"/>
<feature type="domain" description="Response regulatory" evidence="12">
    <location>
        <begin position="952"/>
        <end position="1068"/>
    </location>
</feature>
<keyword evidence="5" id="KW-0808">Transferase</keyword>
<dbReference type="Gene3D" id="3.30.565.10">
    <property type="entry name" value="Histidine kinase-like ATPase, C-terminal domain"/>
    <property type="match status" value="1"/>
</dbReference>
<keyword evidence="4 8" id="KW-0597">Phosphoprotein</keyword>
<dbReference type="Pfam" id="PF08448">
    <property type="entry name" value="PAS_4"/>
    <property type="match status" value="1"/>
</dbReference>
<dbReference type="InterPro" id="IPR000014">
    <property type="entry name" value="PAS"/>
</dbReference>
<dbReference type="PROSITE" id="PS50885">
    <property type="entry name" value="HAMP"/>
    <property type="match status" value="1"/>
</dbReference>
<feature type="modified residue" description="4-aspartylphosphate" evidence="8">
    <location>
        <position position="1148"/>
    </location>
</feature>
<comment type="catalytic activity">
    <reaction evidence="1">
        <text>ATP + protein L-histidine = ADP + protein N-phospho-L-histidine.</text>
        <dbReference type="EC" id="2.7.13.3"/>
    </reaction>
</comment>
<feature type="coiled-coil region" evidence="9">
    <location>
        <begin position="432"/>
        <end position="529"/>
    </location>
</feature>
<evidence type="ECO:0000256" key="1">
    <source>
        <dbReference type="ARBA" id="ARBA00000085"/>
    </source>
</evidence>
<dbReference type="Gene3D" id="1.10.287.130">
    <property type="match status" value="1"/>
</dbReference>
<dbReference type="EMBL" id="CP061799">
    <property type="protein sequence ID" value="QTA81579.1"/>
    <property type="molecule type" value="Genomic_DNA"/>
</dbReference>
<evidence type="ECO:0000256" key="3">
    <source>
        <dbReference type="ARBA" id="ARBA00012438"/>
    </source>
</evidence>
<evidence type="ECO:0000256" key="5">
    <source>
        <dbReference type="ARBA" id="ARBA00022679"/>
    </source>
</evidence>
<evidence type="ECO:0000259" key="11">
    <source>
        <dbReference type="PROSITE" id="PS50109"/>
    </source>
</evidence>
<feature type="domain" description="Response regulatory" evidence="12">
    <location>
        <begin position="830"/>
        <end position="943"/>
    </location>
</feature>
<dbReference type="CDD" id="cd17546">
    <property type="entry name" value="REC_hyHK_CKI1_RcsC-like"/>
    <property type="match status" value="1"/>
</dbReference>
<reference evidence="14" key="1">
    <citation type="journal article" date="2021" name="Microb. Physiol.">
        <title>Proteogenomic Insights into the Physiology of Marine, Sulfate-Reducing, Filamentous Desulfonema limicola and Desulfonema magnum.</title>
        <authorList>
            <person name="Schnaars V."/>
            <person name="Wohlbrand L."/>
            <person name="Scheve S."/>
            <person name="Hinrichs C."/>
            <person name="Reinhardt R."/>
            <person name="Rabus R."/>
        </authorList>
    </citation>
    <scope>NUCLEOTIDE SEQUENCE</scope>
    <source>
        <strain evidence="14">5ac10</strain>
    </source>
</reference>
<dbReference type="SUPFAM" id="SSF47384">
    <property type="entry name" value="Homodimeric domain of signal transducing histidine kinase"/>
    <property type="match status" value="1"/>
</dbReference>
<dbReference type="SMART" id="SM00065">
    <property type="entry name" value="GAF"/>
    <property type="match status" value="1"/>
</dbReference>
<dbReference type="InterPro" id="IPR035965">
    <property type="entry name" value="PAS-like_dom_sf"/>
</dbReference>
<dbReference type="Gene3D" id="3.40.50.2300">
    <property type="match status" value="3"/>
</dbReference>
<dbReference type="SMART" id="SM00448">
    <property type="entry name" value="REC"/>
    <property type="match status" value="3"/>
</dbReference>
<dbReference type="Gene3D" id="3.30.450.20">
    <property type="entry name" value="PAS domain"/>
    <property type="match status" value="1"/>
</dbReference>
<evidence type="ECO:0000256" key="7">
    <source>
        <dbReference type="ARBA" id="ARBA00023012"/>
    </source>
</evidence>
<feature type="modified residue" description="4-aspartylphosphate" evidence="8">
    <location>
        <position position="879"/>
    </location>
</feature>
<organism evidence="14 15">
    <name type="scientific">Desulfonema limicola</name>
    <dbReference type="NCBI Taxonomy" id="45656"/>
    <lineage>
        <taxon>Bacteria</taxon>
        <taxon>Pseudomonadati</taxon>
        <taxon>Thermodesulfobacteriota</taxon>
        <taxon>Desulfobacteria</taxon>
        <taxon>Desulfobacterales</taxon>
        <taxon>Desulfococcaceae</taxon>
        <taxon>Desulfonema</taxon>
    </lineage>
</organism>
<dbReference type="InterPro" id="IPR005467">
    <property type="entry name" value="His_kinase_dom"/>
</dbReference>
<dbReference type="Gene3D" id="6.10.340.10">
    <property type="match status" value="1"/>
</dbReference>
<keyword evidence="6 14" id="KW-0418">Kinase</keyword>
<dbReference type="InterPro" id="IPR029016">
    <property type="entry name" value="GAF-like_dom_sf"/>
</dbReference>
<keyword evidence="9" id="KW-0175">Coiled coil</keyword>
<dbReference type="GO" id="GO:0000155">
    <property type="term" value="F:phosphorelay sensor kinase activity"/>
    <property type="evidence" value="ECO:0007669"/>
    <property type="project" value="InterPro"/>
</dbReference>
<dbReference type="PROSITE" id="PS50109">
    <property type="entry name" value="HIS_KIN"/>
    <property type="match status" value="1"/>
</dbReference>
<dbReference type="Gene3D" id="3.30.450.40">
    <property type="match status" value="1"/>
</dbReference>
<dbReference type="Pfam" id="PF02518">
    <property type="entry name" value="HATPase_c"/>
    <property type="match status" value="1"/>
</dbReference>
<keyword evidence="10" id="KW-0812">Transmembrane</keyword>
<dbReference type="Pfam" id="PF00512">
    <property type="entry name" value="HisKA"/>
    <property type="match status" value="1"/>
</dbReference>
<dbReference type="InterPro" id="IPR004358">
    <property type="entry name" value="Sig_transdc_His_kin-like_C"/>
</dbReference>
<accession>A0A975BAC2</accession>
<dbReference type="InterPro" id="IPR003661">
    <property type="entry name" value="HisK_dim/P_dom"/>
</dbReference>
<dbReference type="PROSITE" id="PS50110">
    <property type="entry name" value="RESPONSE_REGULATORY"/>
    <property type="match status" value="3"/>
</dbReference>
<dbReference type="InterPro" id="IPR036097">
    <property type="entry name" value="HisK_dim/P_sf"/>
</dbReference>
<evidence type="ECO:0000259" key="13">
    <source>
        <dbReference type="PROSITE" id="PS50885"/>
    </source>
</evidence>
<dbReference type="PRINTS" id="PR00344">
    <property type="entry name" value="BCTRLSENSOR"/>
</dbReference>
<name>A0A975BAC2_9BACT</name>
<dbReference type="SUPFAM" id="SSF52172">
    <property type="entry name" value="CheY-like"/>
    <property type="match status" value="3"/>
</dbReference>
<dbReference type="InterPro" id="IPR013656">
    <property type="entry name" value="PAS_4"/>
</dbReference>
<dbReference type="CDD" id="cd06225">
    <property type="entry name" value="HAMP"/>
    <property type="match status" value="1"/>
</dbReference>
<dbReference type="SMART" id="SM00387">
    <property type="entry name" value="HATPase_c"/>
    <property type="match status" value="1"/>
</dbReference>
<dbReference type="SUPFAM" id="SSF55874">
    <property type="entry name" value="ATPase domain of HSP90 chaperone/DNA topoisomerase II/histidine kinase"/>
    <property type="match status" value="1"/>
</dbReference>
<dbReference type="InterPro" id="IPR011006">
    <property type="entry name" value="CheY-like_superfamily"/>
</dbReference>